<name>A0ABQ2W6A5_9ACTN</name>
<protein>
    <submittedName>
        <fullName evidence="2">Uncharacterized protein</fullName>
    </submittedName>
</protein>
<evidence type="ECO:0000313" key="2">
    <source>
        <dbReference type="EMBL" id="GGV94056.1"/>
    </source>
</evidence>
<accession>A0ABQ2W6A5</accession>
<dbReference type="Proteomes" id="UP000660675">
    <property type="component" value="Unassembled WGS sequence"/>
</dbReference>
<reference evidence="3" key="1">
    <citation type="journal article" date="2019" name="Int. J. Syst. Evol. Microbiol.">
        <title>The Global Catalogue of Microorganisms (GCM) 10K type strain sequencing project: providing services to taxonomists for standard genome sequencing and annotation.</title>
        <authorList>
            <consortium name="The Broad Institute Genomics Platform"/>
            <consortium name="The Broad Institute Genome Sequencing Center for Infectious Disease"/>
            <person name="Wu L."/>
            <person name="Ma J."/>
        </authorList>
    </citation>
    <scope>NUCLEOTIDE SEQUENCE [LARGE SCALE GENOMIC DNA]</scope>
    <source>
        <strain evidence="3">JCM 4376</strain>
    </source>
</reference>
<comment type="caution">
    <text evidence="2">The sequence shown here is derived from an EMBL/GenBank/DDBJ whole genome shotgun (WGS) entry which is preliminary data.</text>
</comment>
<feature type="region of interest" description="Disordered" evidence="1">
    <location>
        <begin position="81"/>
        <end position="109"/>
    </location>
</feature>
<evidence type="ECO:0000313" key="3">
    <source>
        <dbReference type="Proteomes" id="UP000660675"/>
    </source>
</evidence>
<feature type="compositionally biased region" description="Basic and acidic residues" evidence="1">
    <location>
        <begin position="1"/>
        <end position="13"/>
    </location>
</feature>
<proteinExistence type="predicted"/>
<feature type="region of interest" description="Disordered" evidence="1">
    <location>
        <begin position="44"/>
        <end position="63"/>
    </location>
</feature>
<gene>
    <name evidence="2" type="ORF">GCM10015535_58470</name>
</gene>
<sequence length="109" mass="11802">MNGGFEHADRSGAEVDGSLGGQGDAAEHTAHAALLGIRQRHDRGKLPWSVHGGQRSTSAGVSSRWRLGRLGSRLLQRRAVRRREDQTGFGTAEMGQGEALVERYSQPPE</sequence>
<dbReference type="EMBL" id="BMTF01000026">
    <property type="protein sequence ID" value="GGV94056.1"/>
    <property type="molecule type" value="Genomic_DNA"/>
</dbReference>
<feature type="region of interest" description="Disordered" evidence="1">
    <location>
        <begin position="1"/>
        <end position="38"/>
    </location>
</feature>
<keyword evidence="3" id="KW-1185">Reference proteome</keyword>
<organism evidence="2 3">
    <name type="scientific">Streptomyces gelaticus</name>
    <dbReference type="NCBI Taxonomy" id="285446"/>
    <lineage>
        <taxon>Bacteria</taxon>
        <taxon>Bacillati</taxon>
        <taxon>Actinomycetota</taxon>
        <taxon>Actinomycetes</taxon>
        <taxon>Kitasatosporales</taxon>
        <taxon>Streptomycetaceae</taxon>
        <taxon>Streptomyces</taxon>
    </lineage>
</organism>
<evidence type="ECO:0000256" key="1">
    <source>
        <dbReference type="SAM" id="MobiDB-lite"/>
    </source>
</evidence>